<keyword evidence="2" id="KW-1185">Reference proteome</keyword>
<name>A0AAE8Y0G8_9VIRU</name>
<sequence>MNIYSDDTSVLRTHYYLSKTKQSAFTTPIYLGNSKKAYIHKECRGFLSNKFTHVNFLALFRVLAFSYMRFKCTNINILLKKAKESLLLPAEQSMTTKPGCYVVNEKGLITFDAFVYYYAPPTLSADNVRRMNVWPIDKPNIEYIEGNDNNILFNYDTSRVELHHFVKYVNSTFKSNISTVLQNPIHMIHKELNVKYNMYKIFNNIQLLSHDLFPSLYDFLVAQSILDYIDNGCGE</sequence>
<reference evidence="1" key="1">
    <citation type="journal article" date="2021" name="Viruses">
        <title>Identification and Full Characterisation of Two Novel Crustacean Infecting Members of the Family Nudiviridae Provides Support for Two Subfamilies.</title>
        <authorList>
            <person name="Bateman K.S."/>
            <person name="Kerr R."/>
            <person name="Stentiford G.D."/>
            <person name="Bean T.P."/>
            <person name="Hooper C."/>
            <person name="Van Eynde B."/>
            <person name="Delbare D."/>
            <person name="Bojko J."/>
            <person name="Christiaens O."/>
            <person name="Taning C.N.T."/>
            <person name="Smagghe G."/>
            <person name="van Oers M.M."/>
            <person name="van Aerle R."/>
        </authorList>
    </citation>
    <scope>NUCLEOTIDE SEQUENCE</scope>
    <source>
        <strain evidence="1">AN2</strain>
    </source>
</reference>
<protein>
    <submittedName>
        <fullName evidence="1">Uncharacterized protein</fullName>
    </submittedName>
</protein>
<accession>A0AAE8Y0G8</accession>
<dbReference type="EMBL" id="MZ311578">
    <property type="protein sequence ID" value="UBZ25640.1"/>
    <property type="molecule type" value="Genomic_DNA"/>
</dbReference>
<proteinExistence type="predicted"/>
<organism evidence="1 2">
    <name type="scientific">Carcinus maenas nudivirus</name>
    <dbReference type="NCBI Taxonomy" id="2880837"/>
    <lineage>
        <taxon>Viruses</taxon>
        <taxon>Viruses incertae sedis</taxon>
        <taxon>Naldaviricetes</taxon>
        <taxon>Lefavirales</taxon>
        <taxon>Nudiviridae</taxon>
        <taxon>Gammanudivirus</taxon>
        <taxon>Gammanudivirus cameanadis</taxon>
    </lineage>
</organism>
<evidence type="ECO:0000313" key="1">
    <source>
        <dbReference type="EMBL" id="UBZ25640.1"/>
    </source>
</evidence>
<evidence type="ECO:0000313" key="2">
    <source>
        <dbReference type="Proteomes" id="UP000830962"/>
    </source>
</evidence>
<gene>
    <name evidence="1" type="ORF">CmNV_049</name>
</gene>
<dbReference type="Proteomes" id="UP000830962">
    <property type="component" value="Segment"/>
</dbReference>